<organism evidence="25 26">
    <name type="scientific">Agathobaculum butyriciproducens</name>
    <dbReference type="NCBI Taxonomy" id="1628085"/>
    <lineage>
        <taxon>Bacteria</taxon>
        <taxon>Bacillati</taxon>
        <taxon>Bacillota</taxon>
        <taxon>Clostridia</taxon>
        <taxon>Eubacteriales</taxon>
        <taxon>Butyricicoccaceae</taxon>
        <taxon>Agathobaculum</taxon>
    </lineage>
</organism>
<evidence type="ECO:0000256" key="12">
    <source>
        <dbReference type="ARBA" id="ARBA00022683"/>
    </source>
</evidence>
<keyword evidence="14 17" id="KW-0418">Kinase</keyword>
<dbReference type="GO" id="GO:0016301">
    <property type="term" value="F:kinase activity"/>
    <property type="evidence" value="ECO:0007669"/>
    <property type="project" value="UniProtKB-KW"/>
</dbReference>
<comment type="subcellular location">
    <subcellularLocation>
        <location evidence="4 17">Cytoplasm</location>
    </subcellularLocation>
</comment>
<keyword evidence="21" id="KW-0175">Coiled coil</keyword>
<feature type="domain" description="Phosphotransferase system enzyme I N-terminal" evidence="24">
    <location>
        <begin position="5"/>
        <end position="126"/>
    </location>
</feature>
<keyword evidence="13 17" id="KW-0479">Metal-binding</keyword>
<dbReference type="SUPFAM" id="SSF47831">
    <property type="entry name" value="Enzyme I of the PEP:sugar phosphotransferase system HPr-binding (sub)domain"/>
    <property type="match status" value="1"/>
</dbReference>
<protein>
    <recommendedName>
        <fullName evidence="7 17">Phosphoenolpyruvate-protein phosphotransferase</fullName>
        <ecNumber evidence="6 17">2.7.3.9</ecNumber>
    </recommendedName>
    <alternativeName>
        <fullName evidence="16 17">Phosphotransferase system, enzyme I</fullName>
    </alternativeName>
</protein>
<feature type="binding site" evidence="20">
    <location>
        <position position="431"/>
    </location>
    <ligand>
        <name>Mg(2+)</name>
        <dbReference type="ChEBI" id="CHEBI:18420"/>
    </ligand>
</feature>
<feature type="domain" description="PEP-utilising enzyme C-terminal" evidence="23">
    <location>
        <begin position="252"/>
        <end position="540"/>
    </location>
</feature>
<dbReference type="Pfam" id="PF02896">
    <property type="entry name" value="PEP-utilizers_C"/>
    <property type="match status" value="1"/>
</dbReference>
<reference evidence="25 26" key="1">
    <citation type="submission" date="2021-10" db="EMBL/GenBank/DDBJ databases">
        <title>Anaerobic single-cell dispensing facilitates the cultivation of human gut bacteria.</title>
        <authorList>
            <person name="Afrizal A."/>
        </authorList>
    </citation>
    <scope>NUCLEOTIDE SEQUENCE [LARGE SCALE GENOMIC DNA]</scope>
    <source>
        <strain evidence="25 26">CLA-AA-H270</strain>
    </source>
</reference>
<evidence type="ECO:0000256" key="14">
    <source>
        <dbReference type="ARBA" id="ARBA00022777"/>
    </source>
</evidence>
<proteinExistence type="inferred from homology"/>
<evidence type="ECO:0000313" key="25">
    <source>
        <dbReference type="EMBL" id="MCC2177555.1"/>
    </source>
</evidence>
<comment type="catalytic activity">
    <reaction evidence="1 17">
        <text>L-histidyl-[protein] + phosphoenolpyruvate = N(pros)-phospho-L-histidyl-[protein] + pyruvate</text>
        <dbReference type="Rhea" id="RHEA:23880"/>
        <dbReference type="Rhea" id="RHEA-COMP:9745"/>
        <dbReference type="Rhea" id="RHEA-COMP:9746"/>
        <dbReference type="ChEBI" id="CHEBI:15361"/>
        <dbReference type="ChEBI" id="CHEBI:29979"/>
        <dbReference type="ChEBI" id="CHEBI:58702"/>
        <dbReference type="ChEBI" id="CHEBI:64837"/>
        <dbReference type="EC" id="2.7.3.9"/>
    </reaction>
</comment>
<evidence type="ECO:0000256" key="6">
    <source>
        <dbReference type="ARBA" id="ARBA00012232"/>
    </source>
</evidence>
<dbReference type="PANTHER" id="PTHR46244:SF3">
    <property type="entry name" value="PHOSPHOENOLPYRUVATE-PROTEIN PHOSPHOTRANSFERASE"/>
    <property type="match status" value="1"/>
</dbReference>
<dbReference type="InterPro" id="IPR024692">
    <property type="entry name" value="PTS_EI"/>
</dbReference>
<comment type="cofactor">
    <cofactor evidence="2 17 20">
        <name>Mg(2+)</name>
        <dbReference type="ChEBI" id="CHEBI:18420"/>
    </cofactor>
</comment>
<evidence type="ECO:0000259" key="24">
    <source>
        <dbReference type="Pfam" id="PF05524"/>
    </source>
</evidence>
<name>A0AAW4W909_9FIRM</name>
<dbReference type="AlphaFoldDB" id="A0AAW4W909"/>
<evidence type="ECO:0000256" key="8">
    <source>
        <dbReference type="ARBA" id="ARBA00022448"/>
    </source>
</evidence>
<dbReference type="InterPro" id="IPR006318">
    <property type="entry name" value="PTS_EI-like"/>
</dbReference>
<evidence type="ECO:0000313" key="26">
    <source>
        <dbReference type="Proteomes" id="UP001298753"/>
    </source>
</evidence>
<evidence type="ECO:0000256" key="11">
    <source>
        <dbReference type="ARBA" id="ARBA00022679"/>
    </source>
</evidence>
<sequence>MVKFKAIGVSEGLAKAKALVIKEEDLSVVKETVADAEAECKRVLDAVEKAKQQIEVLRDDAEKNIGAAEAEIFDAHLMMLDDPDFVEGMTNIVTDEKVCAEYACFVNCENFQAMFRALDDEYMQARAADIGDISQRVIKNLKGIADNAIDTITEPCIIVANDLTPSDTAKIGGKPVAGFITKIGGRTSHSAIMARSMGIPAIVGAGEKADEIADGDLLLIDGAAGEVVAQPDEQTLADFAERQKADAAHRAMLAQYKDKEGATSDGRRVIIEGNIGTPDDAVRVAELGGEGVGLFRSEFLFMDRTDLPSEEEQFAAYKKACEIMQGKPVIIRTLDIGGDKEVPALALEKEQNPFLGYRAIRICLNQPELFLIQLRALLRAAQYGDLRIMFPMISSVDEVRGAKQVLEQAKDMLTAEGVPFNPNVKVGIMVEIPVAAVCADVLAKEVDFFSIGTNDLIQYSCAVDRINEKISYLYRPLHPGVLRLIAMTAKAANENGIEVGVCGEMAGTAGMAPVLCGLGVTNLSMSASAMLAAKADLAKHSCGECKELADKLLACASASDAERIFTDWRES</sequence>
<keyword evidence="9 17" id="KW-0963">Cytoplasm</keyword>
<dbReference type="InterPro" id="IPR008279">
    <property type="entry name" value="PEP-util_enz_mobile_dom"/>
</dbReference>
<feature type="binding site" evidence="19">
    <location>
        <position position="332"/>
    </location>
    <ligand>
        <name>phosphoenolpyruvate</name>
        <dbReference type="ChEBI" id="CHEBI:58702"/>
    </ligand>
</feature>
<accession>A0AAW4W909</accession>
<dbReference type="NCBIfam" id="TIGR01417">
    <property type="entry name" value="PTS_I_fam"/>
    <property type="match status" value="1"/>
</dbReference>
<evidence type="ECO:0000256" key="1">
    <source>
        <dbReference type="ARBA" id="ARBA00000683"/>
    </source>
</evidence>
<dbReference type="Gene3D" id="3.50.30.10">
    <property type="entry name" value="Phosphohistidine domain"/>
    <property type="match status" value="1"/>
</dbReference>
<evidence type="ECO:0000256" key="9">
    <source>
        <dbReference type="ARBA" id="ARBA00022490"/>
    </source>
</evidence>
<keyword evidence="11 17" id="KW-0808">Transferase</keyword>
<evidence type="ECO:0000256" key="21">
    <source>
        <dbReference type="SAM" id="Coils"/>
    </source>
</evidence>
<dbReference type="EMBL" id="JAJEPX010000038">
    <property type="protein sequence ID" value="MCC2177555.1"/>
    <property type="molecule type" value="Genomic_DNA"/>
</dbReference>
<dbReference type="PANTHER" id="PTHR46244">
    <property type="entry name" value="PHOSPHOENOLPYRUVATE-PROTEIN PHOSPHOTRANSFERASE"/>
    <property type="match status" value="1"/>
</dbReference>
<dbReference type="Pfam" id="PF05524">
    <property type="entry name" value="PEP-utilisers_N"/>
    <property type="match status" value="1"/>
</dbReference>
<dbReference type="RefSeq" id="WP_227601058.1">
    <property type="nucleotide sequence ID" value="NZ_JAJEPX010000038.1"/>
</dbReference>
<keyword evidence="15 17" id="KW-0460">Magnesium</keyword>
<feature type="active site" description="Tele-phosphohistidine intermediate" evidence="18">
    <location>
        <position position="189"/>
    </location>
</feature>
<comment type="similarity">
    <text evidence="5 17">Belongs to the PEP-utilizing enzyme family.</text>
</comment>
<evidence type="ECO:0000256" key="19">
    <source>
        <dbReference type="PIRSR" id="PIRSR000732-2"/>
    </source>
</evidence>
<evidence type="ECO:0000256" key="5">
    <source>
        <dbReference type="ARBA" id="ARBA00007837"/>
    </source>
</evidence>
<evidence type="ECO:0000256" key="17">
    <source>
        <dbReference type="PIRNR" id="PIRNR000732"/>
    </source>
</evidence>
<evidence type="ECO:0000256" key="15">
    <source>
        <dbReference type="ARBA" id="ARBA00022842"/>
    </source>
</evidence>
<dbReference type="PROSITE" id="PS00370">
    <property type="entry name" value="PEP_ENZYMES_PHOS_SITE"/>
    <property type="match status" value="1"/>
</dbReference>
<dbReference type="GO" id="GO:0009401">
    <property type="term" value="P:phosphoenolpyruvate-dependent sugar phosphotransferase system"/>
    <property type="evidence" value="ECO:0007669"/>
    <property type="project" value="UniProtKB-KW"/>
</dbReference>
<evidence type="ECO:0000256" key="18">
    <source>
        <dbReference type="PIRSR" id="PIRSR000732-1"/>
    </source>
</evidence>
<dbReference type="InterPro" id="IPR008731">
    <property type="entry name" value="PTS_EIN"/>
</dbReference>
<dbReference type="GO" id="GO:0046872">
    <property type="term" value="F:metal ion binding"/>
    <property type="evidence" value="ECO:0007669"/>
    <property type="project" value="UniProtKB-KW"/>
</dbReference>
<evidence type="ECO:0000256" key="10">
    <source>
        <dbReference type="ARBA" id="ARBA00022597"/>
    </source>
</evidence>
<keyword evidence="26" id="KW-1185">Reference proteome</keyword>
<dbReference type="Pfam" id="PF00391">
    <property type="entry name" value="PEP-utilizers"/>
    <property type="match status" value="1"/>
</dbReference>
<evidence type="ECO:0000256" key="2">
    <source>
        <dbReference type="ARBA" id="ARBA00001946"/>
    </source>
</evidence>
<dbReference type="Gene3D" id="3.20.20.60">
    <property type="entry name" value="Phosphoenolpyruvate-binding domains"/>
    <property type="match status" value="1"/>
</dbReference>
<dbReference type="GO" id="GO:0008965">
    <property type="term" value="F:phosphoenolpyruvate-protein phosphotransferase activity"/>
    <property type="evidence" value="ECO:0007669"/>
    <property type="project" value="UniProtKB-EC"/>
</dbReference>
<dbReference type="InterPro" id="IPR036618">
    <property type="entry name" value="PtsI_HPr-bd_sf"/>
</dbReference>
<keyword evidence="8 17" id="KW-0813">Transport</keyword>
<dbReference type="GeneID" id="98659141"/>
<dbReference type="SUPFAM" id="SSF51621">
    <property type="entry name" value="Phosphoenolpyruvate/pyruvate domain"/>
    <property type="match status" value="1"/>
</dbReference>
<evidence type="ECO:0000256" key="3">
    <source>
        <dbReference type="ARBA" id="ARBA00002728"/>
    </source>
</evidence>
<feature type="binding site" evidence="19">
    <location>
        <position position="465"/>
    </location>
    <ligand>
        <name>phosphoenolpyruvate</name>
        <dbReference type="ChEBI" id="CHEBI:58702"/>
    </ligand>
</feature>
<dbReference type="InterPro" id="IPR040442">
    <property type="entry name" value="Pyrv_kinase-like_dom_sf"/>
</dbReference>
<comment type="function">
    <text evidence="3 17">General (non sugar-specific) component of the phosphoenolpyruvate-dependent sugar phosphotransferase system (sugar PTS). This major carbohydrate active-transport system catalyzes the phosphorylation of incoming sugar substrates concomitantly with their translocation across the cell membrane. Enzyme I transfers the phosphoryl group from phosphoenolpyruvate (PEP) to the phosphoryl carrier protein (HPr).</text>
</comment>
<feature type="coiled-coil region" evidence="21">
    <location>
        <begin position="19"/>
        <end position="71"/>
    </location>
</feature>
<dbReference type="InterPro" id="IPR050499">
    <property type="entry name" value="PEP-utilizing_PTS_enzyme"/>
</dbReference>
<feature type="domain" description="PEP-utilising enzyme mobile" evidence="22">
    <location>
        <begin position="153"/>
        <end position="225"/>
    </location>
</feature>
<dbReference type="GO" id="GO:0005737">
    <property type="term" value="C:cytoplasm"/>
    <property type="evidence" value="ECO:0007669"/>
    <property type="project" value="UniProtKB-SubCell"/>
</dbReference>
<gene>
    <name evidence="25" type="primary">ptsP</name>
    <name evidence="25" type="ORF">LKD22_10535</name>
</gene>
<feature type="active site" description="Proton donor" evidence="18">
    <location>
        <position position="502"/>
    </location>
</feature>
<evidence type="ECO:0000256" key="4">
    <source>
        <dbReference type="ARBA" id="ARBA00004496"/>
    </source>
</evidence>
<dbReference type="PRINTS" id="PR01736">
    <property type="entry name" value="PHPHTRNFRASE"/>
</dbReference>
<evidence type="ECO:0000259" key="22">
    <source>
        <dbReference type="Pfam" id="PF00391"/>
    </source>
</evidence>
<evidence type="ECO:0000256" key="20">
    <source>
        <dbReference type="PIRSR" id="PIRSR000732-3"/>
    </source>
</evidence>
<dbReference type="InterPro" id="IPR000121">
    <property type="entry name" value="PEP_util_C"/>
</dbReference>
<dbReference type="PIRSF" id="PIRSF000732">
    <property type="entry name" value="PTS_enzyme_I"/>
    <property type="match status" value="1"/>
</dbReference>
<evidence type="ECO:0000256" key="16">
    <source>
        <dbReference type="ARBA" id="ARBA00033235"/>
    </source>
</evidence>
<evidence type="ECO:0000259" key="23">
    <source>
        <dbReference type="Pfam" id="PF02896"/>
    </source>
</evidence>
<dbReference type="SUPFAM" id="SSF52009">
    <property type="entry name" value="Phosphohistidine domain"/>
    <property type="match status" value="1"/>
</dbReference>
<dbReference type="Gene3D" id="1.10.274.10">
    <property type="entry name" value="PtsI, HPr-binding domain"/>
    <property type="match status" value="1"/>
</dbReference>
<dbReference type="Proteomes" id="UP001298753">
    <property type="component" value="Unassembled WGS sequence"/>
</dbReference>
<dbReference type="InterPro" id="IPR036637">
    <property type="entry name" value="Phosphohistidine_dom_sf"/>
</dbReference>
<dbReference type="InterPro" id="IPR018274">
    <property type="entry name" value="PEP_util_AS"/>
</dbReference>
<keyword evidence="12 17" id="KW-0598">Phosphotransferase system</keyword>
<keyword evidence="10 17" id="KW-0762">Sugar transport</keyword>
<feature type="binding site" evidence="19">
    <location>
        <position position="296"/>
    </location>
    <ligand>
        <name>phosphoenolpyruvate</name>
        <dbReference type="ChEBI" id="CHEBI:58702"/>
    </ligand>
</feature>
<evidence type="ECO:0000256" key="7">
    <source>
        <dbReference type="ARBA" id="ARBA00016544"/>
    </source>
</evidence>
<comment type="caution">
    <text evidence="25">The sequence shown here is derived from an EMBL/GenBank/DDBJ whole genome shotgun (WGS) entry which is preliminary data.</text>
</comment>
<dbReference type="InterPro" id="IPR015813">
    <property type="entry name" value="Pyrv/PenolPyrv_kinase-like_dom"/>
</dbReference>
<feature type="binding site" evidence="20">
    <location>
        <position position="455"/>
    </location>
    <ligand>
        <name>Mg(2+)</name>
        <dbReference type="ChEBI" id="CHEBI:18420"/>
    </ligand>
</feature>
<dbReference type="EC" id="2.7.3.9" evidence="6 17"/>
<evidence type="ECO:0000256" key="13">
    <source>
        <dbReference type="ARBA" id="ARBA00022723"/>
    </source>
</evidence>
<feature type="binding site" evidence="19">
    <location>
        <begin position="454"/>
        <end position="455"/>
    </location>
    <ligand>
        <name>phosphoenolpyruvate</name>
        <dbReference type="ChEBI" id="CHEBI:58702"/>
    </ligand>
</feature>